<dbReference type="PROSITE" id="PS51186">
    <property type="entry name" value="GNAT"/>
    <property type="match status" value="1"/>
</dbReference>
<dbReference type="InterPro" id="IPR050832">
    <property type="entry name" value="Bact_Acetyltransf"/>
</dbReference>
<dbReference type="EC" id="2.3.1.-" evidence="4"/>
<accession>A0ABZ0HVY6</accession>
<protein>
    <submittedName>
        <fullName evidence="4">GNAT family N-acetyltransferase</fullName>
        <ecNumber evidence="4">2.3.1.-</ecNumber>
    </submittedName>
</protein>
<dbReference type="PANTHER" id="PTHR43877:SF2">
    <property type="entry name" value="AMINOALKYLPHOSPHONATE N-ACETYLTRANSFERASE-RELATED"/>
    <property type="match status" value="1"/>
</dbReference>
<organism evidence="4 5">
    <name type="scientific">Methylocapsa polymorpha</name>
    <dbReference type="NCBI Taxonomy" id="3080828"/>
    <lineage>
        <taxon>Bacteria</taxon>
        <taxon>Pseudomonadati</taxon>
        <taxon>Pseudomonadota</taxon>
        <taxon>Alphaproteobacteria</taxon>
        <taxon>Hyphomicrobiales</taxon>
        <taxon>Beijerinckiaceae</taxon>
        <taxon>Methylocapsa</taxon>
    </lineage>
</organism>
<sequence>MFSAIALRRRGHEDLPRLADLWVASWLEAMPEIDFSARRPWFCDHLLHLEAAGAVTICGFDGSNRAIGFVTVDPATGYLDQIAVAPEAKGSGAAALLLNEARRLSSNGLELDVNQENSRALRFYEREGFKKIAEGANPRSGLKTWRLRWPKEA</sequence>
<evidence type="ECO:0000256" key="2">
    <source>
        <dbReference type="ARBA" id="ARBA00023315"/>
    </source>
</evidence>
<dbReference type="Proteomes" id="UP001626536">
    <property type="component" value="Chromosome"/>
</dbReference>
<dbReference type="GO" id="GO:0016746">
    <property type="term" value="F:acyltransferase activity"/>
    <property type="evidence" value="ECO:0007669"/>
    <property type="project" value="UniProtKB-KW"/>
</dbReference>
<dbReference type="InterPro" id="IPR000182">
    <property type="entry name" value="GNAT_dom"/>
</dbReference>
<reference evidence="4 5" key="1">
    <citation type="submission" date="2023-10" db="EMBL/GenBank/DDBJ databases">
        <title>Novel methanotroph of the genus Methylocapsa from a subarctic wetland.</title>
        <authorList>
            <person name="Belova S.E."/>
            <person name="Oshkin I.Y."/>
            <person name="Miroshnikov K."/>
            <person name="Dedysh S.N."/>
        </authorList>
    </citation>
    <scope>NUCLEOTIDE SEQUENCE [LARGE SCALE GENOMIC DNA]</scope>
    <source>
        <strain evidence="4 5">RX1</strain>
    </source>
</reference>
<feature type="domain" description="N-acetyltransferase" evidence="3">
    <location>
        <begin position="5"/>
        <end position="152"/>
    </location>
</feature>
<keyword evidence="2 4" id="KW-0012">Acyltransferase</keyword>
<dbReference type="EMBL" id="CP136862">
    <property type="protein sequence ID" value="WOJ91060.1"/>
    <property type="molecule type" value="Genomic_DNA"/>
</dbReference>
<keyword evidence="5" id="KW-1185">Reference proteome</keyword>
<dbReference type="SUPFAM" id="SSF55729">
    <property type="entry name" value="Acyl-CoA N-acyltransferases (Nat)"/>
    <property type="match status" value="1"/>
</dbReference>
<dbReference type="RefSeq" id="WP_407340649.1">
    <property type="nucleotide sequence ID" value="NZ_CP136862.1"/>
</dbReference>
<dbReference type="PANTHER" id="PTHR43877">
    <property type="entry name" value="AMINOALKYLPHOSPHONATE N-ACETYLTRANSFERASE-RELATED-RELATED"/>
    <property type="match status" value="1"/>
</dbReference>
<keyword evidence="1 4" id="KW-0808">Transferase</keyword>
<evidence type="ECO:0000313" key="5">
    <source>
        <dbReference type="Proteomes" id="UP001626536"/>
    </source>
</evidence>
<dbReference type="InterPro" id="IPR016181">
    <property type="entry name" value="Acyl_CoA_acyltransferase"/>
</dbReference>
<evidence type="ECO:0000259" key="3">
    <source>
        <dbReference type="PROSITE" id="PS51186"/>
    </source>
</evidence>
<dbReference type="CDD" id="cd04301">
    <property type="entry name" value="NAT_SF"/>
    <property type="match status" value="1"/>
</dbReference>
<dbReference type="Pfam" id="PF00583">
    <property type="entry name" value="Acetyltransf_1"/>
    <property type="match status" value="1"/>
</dbReference>
<dbReference type="Gene3D" id="3.40.630.30">
    <property type="match status" value="1"/>
</dbReference>
<evidence type="ECO:0000256" key="1">
    <source>
        <dbReference type="ARBA" id="ARBA00022679"/>
    </source>
</evidence>
<gene>
    <name evidence="4" type="ORF">RZS28_07200</name>
</gene>
<proteinExistence type="predicted"/>
<name>A0ABZ0HVY6_9HYPH</name>
<evidence type="ECO:0000313" key="4">
    <source>
        <dbReference type="EMBL" id="WOJ91060.1"/>
    </source>
</evidence>